<dbReference type="Proteomes" id="UP000298327">
    <property type="component" value="Unassembled WGS sequence"/>
</dbReference>
<evidence type="ECO:0008006" key="3">
    <source>
        <dbReference type="Google" id="ProtNLM"/>
    </source>
</evidence>
<dbReference type="InterPro" id="IPR032675">
    <property type="entry name" value="LRR_dom_sf"/>
</dbReference>
<accession>A0A4Y9Y3V4</accession>
<gene>
    <name evidence="1" type="ORF">EVG20_g9309</name>
</gene>
<evidence type="ECO:0000313" key="1">
    <source>
        <dbReference type="EMBL" id="TFY55459.1"/>
    </source>
</evidence>
<dbReference type="OrthoDB" id="3187188at2759"/>
<dbReference type="Gene3D" id="3.80.10.10">
    <property type="entry name" value="Ribonuclease Inhibitor"/>
    <property type="match status" value="1"/>
</dbReference>
<reference evidence="1 2" key="1">
    <citation type="submission" date="2019-02" db="EMBL/GenBank/DDBJ databases">
        <title>Genome sequencing of the rare red list fungi Dentipellis fragilis.</title>
        <authorList>
            <person name="Buettner E."/>
            <person name="Kellner H."/>
        </authorList>
    </citation>
    <scope>NUCLEOTIDE SEQUENCE [LARGE SCALE GENOMIC DNA]</scope>
    <source>
        <strain evidence="1 2">DSM 105465</strain>
    </source>
</reference>
<sequence>MEALNNLDITSQILPLLRKGRGADGQDPDHCFAQYALVNKTWLTVSRRELYRDVYLNISNKRRGTMHQFCETITKSPHLASLVRSINFVAGSLRTGETSDLAQAIALLPNLTGVKIYGWHPDQLHALALVLKSSTNLETLELSPDGCSEKGFTPLYTMSAFLEAMRGWTKLRTLEEAAAIKKAKFETTCPDLRRLELHYRPTDPPINGHLSALSKIAPTLSELCLRDSPPLSGEILLEALQAWAPTLTELRLDFCRIHFSDDFEEQHHLDDILISMPELRTLVLSSRYIRPSSLVAANGSFAKLETLIYDMH</sequence>
<protein>
    <recommendedName>
        <fullName evidence="3">F-box domain-containing protein</fullName>
    </recommendedName>
</protein>
<comment type="caution">
    <text evidence="1">The sequence shown here is derived from an EMBL/GenBank/DDBJ whole genome shotgun (WGS) entry which is preliminary data.</text>
</comment>
<dbReference type="AlphaFoldDB" id="A0A4Y9Y3V4"/>
<keyword evidence="2" id="KW-1185">Reference proteome</keyword>
<evidence type="ECO:0000313" key="2">
    <source>
        <dbReference type="Proteomes" id="UP000298327"/>
    </source>
</evidence>
<dbReference type="EMBL" id="SEOQ01000914">
    <property type="protein sequence ID" value="TFY55459.1"/>
    <property type="molecule type" value="Genomic_DNA"/>
</dbReference>
<proteinExistence type="predicted"/>
<dbReference type="SUPFAM" id="SSF52047">
    <property type="entry name" value="RNI-like"/>
    <property type="match status" value="1"/>
</dbReference>
<organism evidence="1 2">
    <name type="scientific">Dentipellis fragilis</name>
    <dbReference type="NCBI Taxonomy" id="205917"/>
    <lineage>
        <taxon>Eukaryota</taxon>
        <taxon>Fungi</taxon>
        <taxon>Dikarya</taxon>
        <taxon>Basidiomycota</taxon>
        <taxon>Agaricomycotina</taxon>
        <taxon>Agaricomycetes</taxon>
        <taxon>Russulales</taxon>
        <taxon>Hericiaceae</taxon>
        <taxon>Dentipellis</taxon>
    </lineage>
</organism>
<name>A0A4Y9Y3V4_9AGAM</name>